<dbReference type="EMBL" id="KN824279">
    <property type="protein sequence ID" value="KIM32548.1"/>
    <property type="molecule type" value="Genomic_DNA"/>
</dbReference>
<dbReference type="Proteomes" id="UP000054097">
    <property type="component" value="Unassembled WGS sequence"/>
</dbReference>
<evidence type="ECO:0000313" key="2">
    <source>
        <dbReference type="Proteomes" id="UP000054097"/>
    </source>
</evidence>
<gene>
    <name evidence="1" type="ORF">M408DRAFT_326344</name>
</gene>
<dbReference type="HOGENOM" id="CLU_3112201_0_0_1"/>
<protein>
    <submittedName>
        <fullName evidence="1">Uncharacterized protein</fullName>
    </submittedName>
</protein>
<name>A0A0C2X2R0_SERVB</name>
<organism evidence="1 2">
    <name type="scientific">Serendipita vermifera MAFF 305830</name>
    <dbReference type="NCBI Taxonomy" id="933852"/>
    <lineage>
        <taxon>Eukaryota</taxon>
        <taxon>Fungi</taxon>
        <taxon>Dikarya</taxon>
        <taxon>Basidiomycota</taxon>
        <taxon>Agaricomycotina</taxon>
        <taxon>Agaricomycetes</taxon>
        <taxon>Sebacinales</taxon>
        <taxon>Serendipitaceae</taxon>
        <taxon>Serendipita</taxon>
    </lineage>
</organism>
<dbReference type="AlphaFoldDB" id="A0A0C2X2R0"/>
<reference evidence="1 2" key="1">
    <citation type="submission" date="2014-04" db="EMBL/GenBank/DDBJ databases">
        <authorList>
            <consortium name="DOE Joint Genome Institute"/>
            <person name="Kuo A."/>
            <person name="Zuccaro A."/>
            <person name="Kohler A."/>
            <person name="Nagy L.G."/>
            <person name="Floudas D."/>
            <person name="Copeland A."/>
            <person name="Barry K.W."/>
            <person name="Cichocki N."/>
            <person name="Veneault-Fourrey C."/>
            <person name="LaButti K."/>
            <person name="Lindquist E.A."/>
            <person name="Lipzen A."/>
            <person name="Lundell T."/>
            <person name="Morin E."/>
            <person name="Murat C."/>
            <person name="Sun H."/>
            <person name="Tunlid A."/>
            <person name="Henrissat B."/>
            <person name="Grigoriev I.V."/>
            <person name="Hibbett D.S."/>
            <person name="Martin F."/>
            <person name="Nordberg H.P."/>
            <person name="Cantor M.N."/>
            <person name="Hua S.X."/>
        </authorList>
    </citation>
    <scope>NUCLEOTIDE SEQUENCE [LARGE SCALE GENOMIC DNA]</scope>
    <source>
        <strain evidence="1 2">MAFF 305830</strain>
    </source>
</reference>
<feature type="non-terminal residue" evidence="1">
    <location>
        <position position="51"/>
    </location>
</feature>
<reference evidence="2" key="2">
    <citation type="submission" date="2015-01" db="EMBL/GenBank/DDBJ databases">
        <title>Evolutionary Origins and Diversification of the Mycorrhizal Mutualists.</title>
        <authorList>
            <consortium name="DOE Joint Genome Institute"/>
            <consortium name="Mycorrhizal Genomics Consortium"/>
            <person name="Kohler A."/>
            <person name="Kuo A."/>
            <person name="Nagy L.G."/>
            <person name="Floudas D."/>
            <person name="Copeland A."/>
            <person name="Barry K.W."/>
            <person name="Cichocki N."/>
            <person name="Veneault-Fourrey C."/>
            <person name="LaButti K."/>
            <person name="Lindquist E.A."/>
            <person name="Lipzen A."/>
            <person name="Lundell T."/>
            <person name="Morin E."/>
            <person name="Murat C."/>
            <person name="Riley R."/>
            <person name="Ohm R."/>
            <person name="Sun H."/>
            <person name="Tunlid A."/>
            <person name="Henrissat B."/>
            <person name="Grigoriev I.V."/>
            <person name="Hibbett D.S."/>
            <person name="Martin F."/>
        </authorList>
    </citation>
    <scope>NUCLEOTIDE SEQUENCE [LARGE SCALE GENOMIC DNA]</scope>
    <source>
        <strain evidence="2">MAFF 305830</strain>
    </source>
</reference>
<evidence type="ECO:0000313" key="1">
    <source>
        <dbReference type="EMBL" id="KIM32548.1"/>
    </source>
</evidence>
<sequence length="51" mass="5347">MSFPLDAGEGEGIRCVGIEAGWREDRSVAGQTCSEGTATEVHHTQGSTVLL</sequence>
<accession>A0A0C2X2R0</accession>
<keyword evidence="2" id="KW-1185">Reference proteome</keyword>
<proteinExistence type="predicted"/>